<organism evidence="2 3">
    <name type="scientific">Acrocarpospora macrocephala</name>
    <dbReference type="NCBI Taxonomy" id="150177"/>
    <lineage>
        <taxon>Bacteria</taxon>
        <taxon>Bacillati</taxon>
        <taxon>Actinomycetota</taxon>
        <taxon>Actinomycetes</taxon>
        <taxon>Streptosporangiales</taxon>
        <taxon>Streptosporangiaceae</taxon>
        <taxon>Acrocarpospora</taxon>
    </lineage>
</organism>
<sequence length="59" mass="6338">MFRVWVAVVGGHRVVRGKGGDGSGSVQQRAAHTSKAMSIEHPAAPKGSQLRLDRRLCLD</sequence>
<dbReference type="EMBL" id="BLAE01000019">
    <property type="protein sequence ID" value="GES10083.1"/>
    <property type="molecule type" value="Genomic_DNA"/>
</dbReference>
<feature type="region of interest" description="Disordered" evidence="1">
    <location>
        <begin position="16"/>
        <end position="59"/>
    </location>
</feature>
<proteinExistence type="predicted"/>
<dbReference type="AlphaFoldDB" id="A0A5M3WTZ5"/>
<gene>
    <name evidence="2" type="ORF">Amac_036800</name>
</gene>
<protein>
    <submittedName>
        <fullName evidence="2">Uncharacterized protein</fullName>
    </submittedName>
</protein>
<keyword evidence="3" id="KW-1185">Reference proteome</keyword>
<reference evidence="2 3" key="1">
    <citation type="submission" date="2019-10" db="EMBL/GenBank/DDBJ databases">
        <title>Whole genome shotgun sequence of Acrocarpospora macrocephala NBRC 16266.</title>
        <authorList>
            <person name="Ichikawa N."/>
            <person name="Kimura A."/>
            <person name="Kitahashi Y."/>
            <person name="Komaki H."/>
            <person name="Oguchi A."/>
        </authorList>
    </citation>
    <scope>NUCLEOTIDE SEQUENCE [LARGE SCALE GENOMIC DNA]</scope>
    <source>
        <strain evidence="2 3">NBRC 16266</strain>
    </source>
</reference>
<name>A0A5M3WTZ5_9ACTN</name>
<accession>A0A5M3WTZ5</accession>
<comment type="caution">
    <text evidence="2">The sequence shown here is derived from an EMBL/GenBank/DDBJ whole genome shotgun (WGS) entry which is preliminary data.</text>
</comment>
<evidence type="ECO:0000313" key="2">
    <source>
        <dbReference type="EMBL" id="GES10083.1"/>
    </source>
</evidence>
<evidence type="ECO:0000313" key="3">
    <source>
        <dbReference type="Proteomes" id="UP000331127"/>
    </source>
</evidence>
<evidence type="ECO:0000256" key="1">
    <source>
        <dbReference type="SAM" id="MobiDB-lite"/>
    </source>
</evidence>
<dbReference type="Proteomes" id="UP000331127">
    <property type="component" value="Unassembled WGS sequence"/>
</dbReference>